<accession>A0ABU9KWH1</accession>
<dbReference type="EMBL" id="JBCAUS010000006">
    <property type="protein sequence ID" value="MEL4305982.1"/>
    <property type="molecule type" value="Genomic_DNA"/>
</dbReference>
<name>A0ABU9KWH1_9EURY</name>
<dbReference type="Proteomes" id="UP001396646">
    <property type="component" value="Unassembled WGS sequence"/>
</dbReference>
<evidence type="ECO:0000256" key="1">
    <source>
        <dbReference type="SAM" id="Phobius"/>
    </source>
</evidence>
<evidence type="ECO:0000313" key="3">
    <source>
        <dbReference type="Proteomes" id="UP001396646"/>
    </source>
</evidence>
<proteinExistence type="predicted"/>
<dbReference type="RefSeq" id="WP_342127592.1">
    <property type="nucleotide sequence ID" value="NZ_JBCAUS010000006.1"/>
</dbReference>
<reference evidence="2 3" key="1">
    <citation type="submission" date="2024-04" db="EMBL/GenBank/DDBJ databases">
        <title>Methanococcoides sp. LMO-2.</title>
        <authorList>
            <person name="Liang L."/>
        </authorList>
    </citation>
    <scope>NUCLEOTIDE SEQUENCE [LARGE SCALE GENOMIC DNA]</scope>
    <source>
        <strain evidence="2 3">LMO-2</strain>
    </source>
</reference>
<sequence>MKLCIGKNKDDRMTCPAVGLISILIFVILSILIYEIVVVRLLQTISGS</sequence>
<feature type="transmembrane region" description="Helical" evidence="1">
    <location>
        <begin position="20"/>
        <end position="42"/>
    </location>
</feature>
<comment type="caution">
    <text evidence="2">The sequence shown here is derived from an EMBL/GenBank/DDBJ whole genome shotgun (WGS) entry which is preliminary data.</text>
</comment>
<organism evidence="2 3">
    <name type="scientific">Methanococcoides cohabitans</name>
    <dbReference type="NCBI Taxonomy" id="3136559"/>
    <lineage>
        <taxon>Archaea</taxon>
        <taxon>Methanobacteriati</taxon>
        <taxon>Methanobacteriota</taxon>
        <taxon>Stenosarchaea group</taxon>
        <taxon>Methanomicrobia</taxon>
        <taxon>Methanosarcinales</taxon>
        <taxon>Methanosarcinaceae</taxon>
        <taxon>Methanococcoides</taxon>
    </lineage>
</organism>
<gene>
    <name evidence="2" type="ORF">WOA13_09135</name>
</gene>
<protein>
    <submittedName>
        <fullName evidence="2">Uncharacterized protein</fullName>
    </submittedName>
</protein>
<evidence type="ECO:0000313" key="2">
    <source>
        <dbReference type="EMBL" id="MEL4305982.1"/>
    </source>
</evidence>
<keyword evidence="3" id="KW-1185">Reference proteome</keyword>
<keyword evidence="1" id="KW-0472">Membrane</keyword>
<keyword evidence="1" id="KW-1133">Transmembrane helix</keyword>
<keyword evidence="1" id="KW-0812">Transmembrane</keyword>